<dbReference type="InterPro" id="IPR010282">
    <property type="entry name" value="Uncharacterised_HutD/Ves"/>
</dbReference>
<dbReference type="PANTHER" id="PTHR37943:SF1">
    <property type="entry name" value="PROTEIN VES"/>
    <property type="match status" value="1"/>
</dbReference>
<evidence type="ECO:0000256" key="1">
    <source>
        <dbReference type="SAM" id="MobiDB-lite"/>
    </source>
</evidence>
<feature type="region of interest" description="Disordered" evidence="1">
    <location>
        <begin position="34"/>
        <end position="53"/>
    </location>
</feature>
<sequence length="224" mass="24076">MKQHLRVADYKSMPWKNGLGTTVELAVASHGSANGSVHESAHESAHESTGLPDQGDSPFLWRISIATVAQDGPFSCFPCIDRNLMILEGKGMVLDVARQGKLTLKAPLQPVEFAGDVAVEAQLTEGPITDFNVMVDRRYARASVHVLQLGLEKQMVELSGGTDFFYIPANAAAVVINADQKFRLVAGESCHLSGESGQVSLVREETAAMGKTSSPVIHVAIRHL</sequence>
<comment type="caution">
    <text evidence="2">The sequence shown here is derived from an EMBL/GenBank/DDBJ whole genome shotgun (WGS) entry which is preliminary data.</text>
</comment>
<name>A0ABT4LEK9_9PROT</name>
<dbReference type="Gene3D" id="2.60.120.10">
    <property type="entry name" value="Jelly Rolls"/>
    <property type="match status" value="1"/>
</dbReference>
<dbReference type="EMBL" id="JAPWGY010000001">
    <property type="protein sequence ID" value="MCZ4279535.1"/>
    <property type="molecule type" value="Genomic_DNA"/>
</dbReference>
<dbReference type="CDD" id="cd20293">
    <property type="entry name" value="cupin_HutD_N"/>
    <property type="match status" value="1"/>
</dbReference>
<evidence type="ECO:0000313" key="3">
    <source>
        <dbReference type="Proteomes" id="UP001069802"/>
    </source>
</evidence>
<dbReference type="Proteomes" id="UP001069802">
    <property type="component" value="Unassembled WGS sequence"/>
</dbReference>
<dbReference type="SUPFAM" id="SSF51182">
    <property type="entry name" value="RmlC-like cupins"/>
    <property type="match status" value="2"/>
</dbReference>
<keyword evidence="3" id="KW-1185">Reference proteome</keyword>
<dbReference type="PANTHER" id="PTHR37943">
    <property type="entry name" value="PROTEIN VES"/>
    <property type="match status" value="1"/>
</dbReference>
<dbReference type="RefSeq" id="WP_269421736.1">
    <property type="nucleotide sequence ID" value="NZ_JAPWGY010000001.1"/>
</dbReference>
<dbReference type="Pfam" id="PF05962">
    <property type="entry name" value="HutD"/>
    <property type="match status" value="1"/>
</dbReference>
<dbReference type="InterPro" id="IPR014710">
    <property type="entry name" value="RmlC-like_jellyroll"/>
</dbReference>
<proteinExistence type="predicted"/>
<reference evidence="2" key="1">
    <citation type="submission" date="2022-12" db="EMBL/GenBank/DDBJ databases">
        <title>Bacterial isolates from different developmental stages of Nematostella vectensis.</title>
        <authorList>
            <person name="Fraune S."/>
        </authorList>
    </citation>
    <scope>NUCLEOTIDE SEQUENCE</scope>
    <source>
        <strain evidence="2">G21630-S1</strain>
    </source>
</reference>
<dbReference type="InterPro" id="IPR011051">
    <property type="entry name" value="RmlC_Cupin_sf"/>
</dbReference>
<evidence type="ECO:0000313" key="2">
    <source>
        <dbReference type="EMBL" id="MCZ4279535.1"/>
    </source>
</evidence>
<protein>
    <submittedName>
        <fullName evidence="2">HutD family protein</fullName>
    </submittedName>
</protein>
<accession>A0ABT4LEK9</accession>
<gene>
    <name evidence="2" type="ORF">O4H49_02020</name>
</gene>
<organism evidence="2 3">
    <name type="scientific">Kiloniella laminariae</name>
    <dbReference type="NCBI Taxonomy" id="454162"/>
    <lineage>
        <taxon>Bacteria</taxon>
        <taxon>Pseudomonadati</taxon>
        <taxon>Pseudomonadota</taxon>
        <taxon>Alphaproteobacteria</taxon>
        <taxon>Rhodospirillales</taxon>
        <taxon>Kiloniellaceae</taxon>
        <taxon>Kiloniella</taxon>
    </lineage>
</organism>